<sequence length="392" mass="42883">MTRLLGRLSLLGALAILSACQMTAAGPGVGQAVAPPRHFIADSLGPACLTDARGAGRSTAAARRALAALHDNHMQYIADLRRSTSLTVEKDAFAANWKPVLFNSYAAAAAQDPALARTIIDGLVRLAQSGRYLDEPNLLSWQQARSLPACYEAGPSAPCPTHTPRFVTRMYANLMISAAVLDPYLTDADRAALRPWFDAAYRKFVRVDATGNQHGIYDFGNMGMARLAYAQITGDMGIARNELSFRRGDFLKRIEPSGYIDQNSFRGVRGFWYHTYGLDPALSYALLARAWGVDFFADPALGPRLRAAAAKTDLGVRDHAAFRAVGNRGDAYSTNPADTRDFVHQYALNLYMIADREFGIVLPRSPMHDRLARLESFTQISGFSAGCYYSSR</sequence>
<evidence type="ECO:0000256" key="1">
    <source>
        <dbReference type="ARBA" id="ARBA00022729"/>
    </source>
</evidence>
<keyword evidence="1 3" id="KW-0732">Signal</keyword>
<feature type="chain" id="PRO_5015978075" description="Alginate lyase domain-containing protein" evidence="3">
    <location>
        <begin position="25"/>
        <end position="392"/>
    </location>
</feature>
<keyword evidence="2" id="KW-0456">Lyase</keyword>
<dbReference type="RefSeq" id="WP_109811007.1">
    <property type="nucleotide sequence ID" value="NZ_QGKU01000029.1"/>
</dbReference>
<evidence type="ECO:0000313" key="6">
    <source>
        <dbReference type="Proteomes" id="UP000245680"/>
    </source>
</evidence>
<evidence type="ECO:0000259" key="4">
    <source>
        <dbReference type="Pfam" id="PF05426"/>
    </source>
</evidence>
<dbReference type="GO" id="GO:0042597">
    <property type="term" value="C:periplasmic space"/>
    <property type="evidence" value="ECO:0007669"/>
    <property type="project" value="InterPro"/>
</dbReference>
<organism evidence="5 6">
    <name type="scientific">Meridianimarinicoccus roseus</name>
    <dbReference type="NCBI Taxonomy" id="2072018"/>
    <lineage>
        <taxon>Bacteria</taxon>
        <taxon>Pseudomonadati</taxon>
        <taxon>Pseudomonadota</taxon>
        <taxon>Alphaproteobacteria</taxon>
        <taxon>Rhodobacterales</taxon>
        <taxon>Paracoccaceae</taxon>
        <taxon>Meridianimarinicoccus</taxon>
    </lineage>
</organism>
<dbReference type="AlphaFoldDB" id="A0A2V2LI23"/>
<comment type="caution">
    <text evidence="5">The sequence shown here is derived from an EMBL/GenBank/DDBJ whole genome shotgun (WGS) entry which is preliminary data.</text>
</comment>
<dbReference type="Proteomes" id="UP000245680">
    <property type="component" value="Unassembled WGS sequence"/>
</dbReference>
<feature type="signal peptide" evidence="3">
    <location>
        <begin position="1"/>
        <end position="24"/>
    </location>
</feature>
<proteinExistence type="predicted"/>
<feature type="domain" description="Alginate lyase" evidence="4">
    <location>
        <begin position="182"/>
        <end position="319"/>
    </location>
</feature>
<gene>
    <name evidence="5" type="ORF">DKT77_07025</name>
</gene>
<dbReference type="SUPFAM" id="SSF48230">
    <property type="entry name" value="Chondroitin AC/alginate lyase"/>
    <property type="match status" value="1"/>
</dbReference>
<evidence type="ECO:0000256" key="3">
    <source>
        <dbReference type="SAM" id="SignalP"/>
    </source>
</evidence>
<keyword evidence="6" id="KW-1185">Reference proteome</keyword>
<dbReference type="InterPro" id="IPR008397">
    <property type="entry name" value="Alginate_lyase_dom"/>
</dbReference>
<reference evidence="5 6" key="1">
    <citation type="submission" date="2018-05" db="EMBL/GenBank/DDBJ databases">
        <title>Rhodobacteraceae gen. nov., sp. nov. isolated from sea water.</title>
        <authorList>
            <person name="Ren Y."/>
        </authorList>
    </citation>
    <scope>NUCLEOTIDE SEQUENCE [LARGE SCALE GENOMIC DNA]</scope>
    <source>
        <strain evidence="5 6">TG-679</strain>
    </source>
</reference>
<dbReference type="PROSITE" id="PS51257">
    <property type="entry name" value="PROKAR_LIPOPROTEIN"/>
    <property type="match status" value="1"/>
</dbReference>
<dbReference type="GO" id="GO:0016829">
    <property type="term" value="F:lyase activity"/>
    <property type="evidence" value="ECO:0007669"/>
    <property type="project" value="UniProtKB-KW"/>
</dbReference>
<accession>A0A2V2LI23</accession>
<dbReference type="Gene3D" id="1.50.10.100">
    <property type="entry name" value="Chondroitin AC/alginate lyase"/>
    <property type="match status" value="1"/>
</dbReference>
<evidence type="ECO:0000256" key="2">
    <source>
        <dbReference type="ARBA" id="ARBA00023239"/>
    </source>
</evidence>
<name>A0A2V2LI23_9RHOB</name>
<dbReference type="InterPro" id="IPR008929">
    <property type="entry name" value="Chondroitin_lyas"/>
</dbReference>
<dbReference type="EMBL" id="QGKU01000029">
    <property type="protein sequence ID" value="PWR03214.1"/>
    <property type="molecule type" value="Genomic_DNA"/>
</dbReference>
<dbReference type="OrthoDB" id="7831939at2"/>
<protein>
    <recommendedName>
        <fullName evidence="4">Alginate lyase domain-containing protein</fullName>
    </recommendedName>
</protein>
<evidence type="ECO:0000313" key="5">
    <source>
        <dbReference type="EMBL" id="PWR03214.1"/>
    </source>
</evidence>
<dbReference type="Pfam" id="PF05426">
    <property type="entry name" value="Alginate_lyase"/>
    <property type="match status" value="1"/>
</dbReference>